<dbReference type="SMART" id="SM00560">
    <property type="entry name" value="LamGL"/>
    <property type="match status" value="1"/>
</dbReference>
<evidence type="ECO:0000313" key="5">
    <source>
        <dbReference type="EMBL" id="SVE44949.1"/>
    </source>
</evidence>
<dbReference type="InterPro" id="IPR013320">
    <property type="entry name" value="ConA-like_dom_sf"/>
</dbReference>
<feature type="non-terminal residue" evidence="5">
    <location>
        <position position="235"/>
    </location>
</feature>
<evidence type="ECO:0000256" key="3">
    <source>
        <dbReference type="SAM" id="MobiDB-lite"/>
    </source>
</evidence>
<feature type="region of interest" description="Disordered" evidence="3">
    <location>
        <begin position="1"/>
        <end position="20"/>
    </location>
</feature>
<dbReference type="EMBL" id="UINC01218077">
    <property type="protein sequence ID" value="SVE44949.1"/>
    <property type="molecule type" value="Genomic_DNA"/>
</dbReference>
<feature type="domain" description="LamG-like jellyroll fold" evidence="4">
    <location>
        <begin position="61"/>
        <end position="187"/>
    </location>
</feature>
<protein>
    <recommendedName>
        <fullName evidence="4">LamG-like jellyroll fold domain-containing protein</fullName>
    </recommendedName>
</protein>
<dbReference type="AlphaFoldDB" id="A0A383DKT0"/>
<reference evidence="5" key="1">
    <citation type="submission" date="2018-05" db="EMBL/GenBank/DDBJ databases">
        <authorList>
            <person name="Lanie J.A."/>
            <person name="Ng W.-L."/>
            <person name="Kazmierczak K.M."/>
            <person name="Andrzejewski T.M."/>
            <person name="Davidsen T.M."/>
            <person name="Wayne K.J."/>
            <person name="Tettelin H."/>
            <person name="Glass J.I."/>
            <person name="Rusch D."/>
            <person name="Podicherti R."/>
            <person name="Tsui H.-C.T."/>
            <person name="Winkler M.E."/>
        </authorList>
    </citation>
    <scope>NUCLEOTIDE SEQUENCE</scope>
</reference>
<name>A0A383DKT0_9ZZZZ</name>
<gene>
    <name evidence="5" type="ORF">METZ01_LOCUS497803</name>
</gene>
<keyword evidence="1" id="KW-0732">Signal</keyword>
<dbReference type="SUPFAM" id="SSF49899">
    <property type="entry name" value="Concanavalin A-like lectins/glucanases"/>
    <property type="match status" value="1"/>
</dbReference>
<organism evidence="5">
    <name type="scientific">marine metagenome</name>
    <dbReference type="NCBI Taxonomy" id="408172"/>
    <lineage>
        <taxon>unclassified sequences</taxon>
        <taxon>metagenomes</taxon>
        <taxon>ecological metagenomes</taxon>
    </lineage>
</organism>
<evidence type="ECO:0000259" key="4">
    <source>
        <dbReference type="SMART" id="SM00560"/>
    </source>
</evidence>
<feature type="non-terminal residue" evidence="5">
    <location>
        <position position="1"/>
    </location>
</feature>
<evidence type="ECO:0000256" key="2">
    <source>
        <dbReference type="ARBA" id="ARBA00023157"/>
    </source>
</evidence>
<accession>A0A383DKT0</accession>
<dbReference type="Gene3D" id="2.60.120.200">
    <property type="match status" value="1"/>
</dbReference>
<dbReference type="InterPro" id="IPR006558">
    <property type="entry name" value="LamG-like"/>
</dbReference>
<keyword evidence="2" id="KW-1015">Disulfide bond</keyword>
<proteinExistence type="predicted"/>
<evidence type="ECO:0000256" key="1">
    <source>
        <dbReference type="ARBA" id="ARBA00022729"/>
    </source>
</evidence>
<sequence length="235" mass="25857">LLAYYPLDSPDGGSDVSGNGNHATVNGATFGPDRLGMEGKAYRLDGDDYIQTPVDSNSLPISFSVWFKPEKITGELSIIDSDRGGSYGHSLIIGYFNRDGDYHVQYHDGHIDTGIQAVQDKWLHATVTFGEKIQLYLDGVLVTEEVYNKRAINGVNFRIGRHNTGDPQWFTGLVDEVRFYERILSAEEAFDLYQLEGSSLQKSSSFTLVPGTGDTDNSAFTIDGDSLKLAAPLDF</sequence>
<dbReference type="Pfam" id="PF13385">
    <property type="entry name" value="Laminin_G_3"/>
    <property type="match status" value="1"/>
</dbReference>